<dbReference type="EMBL" id="RHQL01000010">
    <property type="protein sequence ID" value="RRV08840.1"/>
    <property type="molecule type" value="Genomic_DNA"/>
</dbReference>
<evidence type="ECO:0000313" key="1">
    <source>
        <dbReference type="EMBL" id="RRV08840.1"/>
    </source>
</evidence>
<dbReference type="AlphaFoldDB" id="A0A3R8VD58"/>
<name>A0A3R8VD58_9GAMM</name>
<evidence type="ECO:0000313" key="2">
    <source>
        <dbReference type="Proteomes" id="UP000276506"/>
    </source>
</evidence>
<sequence length="349" mass="38233">MASTVSTGKLIGAFNDVKGKTFYIIFEETYDSNTYPRTPKWCARAIGDLAAMMRLIFWSGSSAEGGMLKGTGGKSITPEGYIGGFMKELANPVEIQDQRFELSVGDGWDAVIGRAEFPKTLAKLEAIGESEMACALDQGQTVSVSLFEHADALSAIFDGVDLGAWRILKAYNTPVYAMRNPALGYAPAKVKPPLVTLPRVVRISQDDANLLVQHDDGSWRCDGWNYSYVANYITGLWETELKYPGSFRSLIKSYRDALAGAPVMPSDDVTIVVDTSVALGAYAAENVQRIQREFDCKTIDGAIHIPFSADFDFRYHVTHLPVEAAKWVFGGKEEAAPQRQAEQLCLLAS</sequence>
<dbReference type="Proteomes" id="UP000276506">
    <property type="component" value="Unassembled WGS sequence"/>
</dbReference>
<reference evidence="1 2" key="1">
    <citation type="submission" date="2018-10" db="EMBL/GenBank/DDBJ databases">
        <title>Transmission dynamics of multidrug resistant bacteria on intensive care unit surfaces.</title>
        <authorList>
            <person name="D'Souza A.W."/>
            <person name="Potter R.F."/>
            <person name="Wallace M."/>
            <person name="Shupe A."/>
            <person name="Patel S."/>
            <person name="Sun S."/>
            <person name="Gul D."/>
            <person name="Kwon J.H."/>
            <person name="Andleeb S."/>
            <person name="Burnham C.-A.D."/>
            <person name="Dantas G."/>
        </authorList>
    </citation>
    <scope>NUCLEOTIDE SEQUENCE [LARGE SCALE GENOMIC DNA]</scope>
    <source>
        <strain evidence="1 2">PX_177</strain>
    </source>
</reference>
<protein>
    <submittedName>
        <fullName evidence="1">Uncharacterized protein</fullName>
    </submittedName>
</protein>
<accession>A0A3R8VD58</accession>
<dbReference type="RefSeq" id="WP_125877976.1">
    <property type="nucleotide sequence ID" value="NZ_RHQL01000010.1"/>
</dbReference>
<gene>
    <name evidence="1" type="ORF">EGJ28_16375</name>
</gene>
<comment type="caution">
    <text evidence="1">The sequence shown here is derived from an EMBL/GenBank/DDBJ whole genome shotgun (WGS) entry which is preliminary data.</text>
</comment>
<proteinExistence type="predicted"/>
<organism evidence="1 2">
    <name type="scientific">Stutzerimonas xanthomarina</name>
    <dbReference type="NCBI Taxonomy" id="271420"/>
    <lineage>
        <taxon>Bacteria</taxon>
        <taxon>Pseudomonadati</taxon>
        <taxon>Pseudomonadota</taxon>
        <taxon>Gammaproteobacteria</taxon>
        <taxon>Pseudomonadales</taxon>
        <taxon>Pseudomonadaceae</taxon>
        <taxon>Stutzerimonas</taxon>
    </lineage>
</organism>